<comment type="similarity">
    <text evidence="1">Belongs to the DNA polymerase type-B-like family.</text>
</comment>
<keyword evidence="6" id="KW-1133">Transmembrane helix</keyword>
<feature type="domain" description="PAP-associated" evidence="7">
    <location>
        <begin position="607"/>
        <end position="669"/>
    </location>
</feature>
<feature type="transmembrane region" description="Helical" evidence="6">
    <location>
        <begin position="544"/>
        <end position="564"/>
    </location>
</feature>
<dbReference type="Proteomes" id="UP001527925">
    <property type="component" value="Unassembled WGS sequence"/>
</dbReference>
<keyword evidence="6" id="KW-0812">Transmembrane</keyword>
<feature type="region of interest" description="Disordered" evidence="5">
    <location>
        <begin position="239"/>
        <end position="258"/>
    </location>
</feature>
<evidence type="ECO:0000256" key="3">
    <source>
        <dbReference type="ARBA" id="ARBA00022723"/>
    </source>
</evidence>
<reference evidence="9 10" key="1">
    <citation type="submission" date="2023-09" db="EMBL/GenBank/DDBJ databases">
        <title>Pangenome analysis of Batrachochytrium dendrobatidis and related Chytrids.</title>
        <authorList>
            <person name="Yacoub M.N."/>
            <person name="Stajich J.E."/>
            <person name="James T.Y."/>
        </authorList>
    </citation>
    <scope>NUCLEOTIDE SEQUENCE [LARGE SCALE GENOMIC DNA]</scope>
    <source>
        <strain evidence="9 10">JEL0888</strain>
    </source>
</reference>
<dbReference type="PANTHER" id="PTHR23092:SF15">
    <property type="entry name" value="INACTIVE NON-CANONICAL POLY(A) RNA POLYMERASE PROTEIN TRF4-2-RELATED"/>
    <property type="match status" value="1"/>
</dbReference>
<feature type="region of interest" description="Disordered" evidence="5">
    <location>
        <begin position="144"/>
        <end position="223"/>
    </location>
</feature>
<proteinExistence type="inferred from homology"/>
<evidence type="ECO:0000313" key="9">
    <source>
        <dbReference type="EMBL" id="KAL2920154.1"/>
    </source>
</evidence>
<dbReference type="Gene3D" id="1.10.1410.10">
    <property type="match status" value="1"/>
</dbReference>
<gene>
    <name evidence="9" type="ORF">HK105_200220</name>
</gene>
<dbReference type="EC" id="2.7.7.19" evidence="2"/>
<evidence type="ECO:0000256" key="1">
    <source>
        <dbReference type="ARBA" id="ARBA00008593"/>
    </source>
</evidence>
<evidence type="ECO:0000313" key="10">
    <source>
        <dbReference type="Proteomes" id="UP001527925"/>
    </source>
</evidence>
<feature type="transmembrane region" description="Helical" evidence="6">
    <location>
        <begin position="46"/>
        <end position="65"/>
    </location>
</feature>
<feature type="domain" description="Poly(A) RNA polymerase mitochondrial-like central palm" evidence="8">
    <location>
        <begin position="382"/>
        <end position="508"/>
    </location>
</feature>
<dbReference type="Gene3D" id="3.30.460.10">
    <property type="entry name" value="Beta Polymerase, domain 2"/>
    <property type="match status" value="1"/>
</dbReference>
<accession>A0ABR4NKU7</accession>
<dbReference type="EMBL" id="JADGIZ020000001">
    <property type="protein sequence ID" value="KAL2920154.1"/>
    <property type="molecule type" value="Genomic_DNA"/>
</dbReference>
<feature type="transmembrane region" description="Helical" evidence="6">
    <location>
        <begin position="116"/>
        <end position="137"/>
    </location>
</feature>
<keyword evidence="3" id="KW-0479">Metal-binding</keyword>
<organism evidence="9 10">
    <name type="scientific">Polyrhizophydium stewartii</name>
    <dbReference type="NCBI Taxonomy" id="2732419"/>
    <lineage>
        <taxon>Eukaryota</taxon>
        <taxon>Fungi</taxon>
        <taxon>Fungi incertae sedis</taxon>
        <taxon>Chytridiomycota</taxon>
        <taxon>Chytridiomycota incertae sedis</taxon>
        <taxon>Chytridiomycetes</taxon>
        <taxon>Rhizophydiales</taxon>
        <taxon>Rhizophydiales incertae sedis</taxon>
        <taxon>Polyrhizophydium</taxon>
    </lineage>
</organism>
<dbReference type="PANTHER" id="PTHR23092">
    <property type="entry name" value="POLY(A) RNA POLYMERASE"/>
    <property type="match status" value="1"/>
</dbReference>
<feature type="compositionally biased region" description="Low complexity" evidence="5">
    <location>
        <begin position="200"/>
        <end position="213"/>
    </location>
</feature>
<keyword evidence="6" id="KW-0472">Membrane</keyword>
<dbReference type="Pfam" id="PF03828">
    <property type="entry name" value="PAP_assoc"/>
    <property type="match status" value="1"/>
</dbReference>
<sequence>MLSWSEPTVRWVGLTAITTVMALGVYGLTPNTYVRPVQPMLSGARIVLMVFEFIALAFNVEFYTLSNLCPWFHAIIELMAMVNNVKTIIAVANGSCGTDEDCLRDVGTPALSIVRMLLNTVLFMSLWFVCLVTYVQYKGFREPPRREPETAFAPPMRRRRTRSRRTLRQTAVEVDPLPRYELHEKPPDYDDGASDRSSVDDPGADAGQDGAGPSVPDQAHQLDRPPMTIVVQRANASDISLPPHADTTEDQGQSNARPFSFNNFMRRELAQPDPPVGVARRKRKAPEAPGEAAPDGSASPEAADASELEAQRRQAAFERRVAAGDIRMPTSSPRQPSLAAMRAALAFGHEASGARRPPPWQRMSGRGSCACGARCGRVACVLTADIAALHAELAPTDADLAARNAVAHKYAAAATARLSGLGVQAHVFGSVATRTCLPSSDMDLVLVAPSSEPPTQGRMSSRLSKLLPVLRPLTQRMLFIGRARVPVIKLVDRETGLAVDVSFSSTDATPAIVAVNRLSAELPALRPLVFVLKQFLHVRGLNEVATGGIGGYALVLWIAAFLRLHPLVCRRGAPRDGTHTIKRMRGESRDGAVESIDARLPVDGEPSLGQLLLDFLQLFGTEFDYDTFGLDPTGSDLATLLVDRSRLPQEARPPRSRRLTIIDPTNRANDVSKGSHAIDKIADELAAAHDVLVAPHADLQRIAAGSVPRQPSALLARMLHIQPDAEALRRRLRYTAQPPQPAAMNRGQCTA</sequence>
<name>A0ABR4NKU7_9FUNG</name>
<dbReference type="SUPFAM" id="SSF81631">
    <property type="entry name" value="PAP/OAS1 substrate-binding domain"/>
    <property type="match status" value="1"/>
</dbReference>
<keyword evidence="4" id="KW-0460">Magnesium</keyword>
<evidence type="ECO:0000259" key="8">
    <source>
        <dbReference type="Pfam" id="PF22600"/>
    </source>
</evidence>
<evidence type="ECO:0000259" key="7">
    <source>
        <dbReference type="Pfam" id="PF03828"/>
    </source>
</evidence>
<feature type="transmembrane region" description="Helical" evidence="6">
    <location>
        <begin position="12"/>
        <end position="34"/>
    </location>
</feature>
<dbReference type="InterPro" id="IPR045862">
    <property type="entry name" value="Trf4-like"/>
</dbReference>
<protein>
    <recommendedName>
        <fullName evidence="2">polynucleotide adenylyltransferase</fullName>
        <ecNumber evidence="2">2.7.7.19</ecNumber>
    </recommendedName>
</protein>
<keyword evidence="10" id="KW-1185">Reference proteome</keyword>
<dbReference type="CDD" id="cd05402">
    <property type="entry name" value="NT_PAP_TUTase"/>
    <property type="match status" value="1"/>
</dbReference>
<dbReference type="InterPro" id="IPR054708">
    <property type="entry name" value="MTPAP-like_central"/>
</dbReference>
<feature type="compositionally biased region" description="Basic and acidic residues" evidence="5">
    <location>
        <begin position="176"/>
        <end position="199"/>
    </location>
</feature>
<dbReference type="SUPFAM" id="SSF81301">
    <property type="entry name" value="Nucleotidyltransferase"/>
    <property type="match status" value="1"/>
</dbReference>
<dbReference type="InterPro" id="IPR002058">
    <property type="entry name" value="PAP_assoc"/>
</dbReference>
<evidence type="ECO:0000256" key="2">
    <source>
        <dbReference type="ARBA" id="ARBA00012388"/>
    </source>
</evidence>
<feature type="compositionally biased region" description="Basic residues" evidence="5">
    <location>
        <begin position="156"/>
        <end position="167"/>
    </location>
</feature>
<comment type="caution">
    <text evidence="9">The sequence shown here is derived from an EMBL/GenBank/DDBJ whole genome shotgun (WGS) entry which is preliminary data.</text>
</comment>
<dbReference type="InterPro" id="IPR043519">
    <property type="entry name" value="NT_sf"/>
</dbReference>
<dbReference type="Pfam" id="PF22600">
    <property type="entry name" value="MTPAP-like_central"/>
    <property type="match status" value="1"/>
</dbReference>
<evidence type="ECO:0000256" key="6">
    <source>
        <dbReference type="SAM" id="Phobius"/>
    </source>
</evidence>
<evidence type="ECO:0000256" key="4">
    <source>
        <dbReference type="ARBA" id="ARBA00022842"/>
    </source>
</evidence>
<feature type="compositionally biased region" description="Low complexity" evidence="5">
    <location>
        <begin position="287"/>
        <end position="300"/>
    </location>
</feature>
<feature type="region of interest" description="Disordered" evidence="5">
    <location>
        <begin position="268"/>
        <end position="313"/>
    </location>
</feature>
<evidence type="ECO:0000256" key="5">
    <source>
        <dbReference type="SAM" id="MobiDB-lite"/>
    </source>
</evidence>